<gene>
    <name evidence="1" type="ORF">NCTC1935_01630</name>
</gene>
<organism evidence="1">
    <name type="scientific">Nocardia farcinica</name>
    <dbReference type="NCBI Taxonomy" id="37329"/>
    <lineage>
        <taxon>Bacteria</taxon>
        <taxon>Bacillati</taxon>
        <taxon>Actinomycetota</taxon>
        <taxon>Actinomycetes</taxon>
        <taxon>Mycobacteriales</taxon>
        <taxon>Nocardiaceae</taxon>
        <taxon>Nocardia</taxon>
    </lineage>
</organism>
<dbReference type="RefSeq" id="WP_137352840.1">
    <property type="nucleotide sequence ID" value="NZ_CAACYE020000001.1"/>
</dbReference>
<sequence>MSELLVVTDEEGNIRAATRIGAAPDPDVPEATHLQVRIAPQAGEAVHSVALPDELRAAGSLASLDHYYLDVGGGVARLTRRTAAE</sequence>
<reference evidence="1" key="1">
    <citation type="submission" date="2019-02" db="EMBL/GenBank/DDBJ databases">
        <authorList>
            <consortium name="Pathogen Informatics"/>
        </authorList>
    </citation>
    <scope>NUCLEOTIDE SEQUENCE</scope>
    <source>
        <strain evidence="1">3012STDY6733949</strain>
    </source>
</reference>
<protein>
    <submittedName>
        <fullName evidence="1">Uncharacterized protein</fullName>
    </submittedName>
</protein>
<name>A0A449GY27_NOCFR</name>
<evidence type="ECO:0000313" key="1">
    <source>
        <dbReference type="EMBL" id="VFA83803.1"/>
    </source>
</evidence>
<dbReference type="EMBL" id="CAACYE010000005">
    <property type="protein sequence ID" value="VFA83803.1"/>
    <property type="molecule type" value="Genomic_DNA"/>
</dbReference>
<proteinExistence type="predicted"/>
<accession>A0A449GY27</accession>
<dbReference type="AlphaFoldDB" id="A0A449GY27"/>